<dbReference type="EMBL" id="JACEGA010000001">
    <property type="protein sequence ID" value="MBB2181566.1"/>
    <property type="molecule type" value="Genomic_DNA"/>
</dbReference>
<dbReference type="Proteomes" id="UP000574276">
    <property type="component" value="Unassembled WGS sequence"/>
</dbReference>
<dbReference type="InterPro" id="IPR009875">
    <property type="entry name" value="PilZ_domain"/>
</dbReference>
<feature type="domain" description="PilZ" evidence="1">
    <location>
        <begin position="8"/>
        <end position="104"/>
    </location>
</feature>
<reference evidence="2 3" key="1">
    <citation type="submission" date="2020-07" db="EMBL/GenBank/DDBJ databases">
        <title>Characterization and genome sequencing of isolate MD1, a novel member within the family Lachnospiraceae.</title>
        <authorList>
            <person name="Rettenmaier R."/>
            <person name="Di Bello L."/>
            <person name="Zinser C."/>
            <person name="Scheitz K."/>
            <person name="Liebl W."/>
            <person name="Zverlov V."/>
        </authorList>
    </citation>
    <scope>NUCLEOTIDE SEQUENCE [LARGE SCALE GENOMIC DNA]</scope>
    <source>
        <strain evidence="2 3">MD1</strain>
    </source>
</reference>
<dbReference type="RefSeq" id="WP_228351340.1">
    <property type="nucleotide sequence ID" value="NZ_JACEGA010000001.1"/>
</dbReference>
<sequence length="130" mass="14777">MGENDWVDRRKYRRLPIELHLEIDEVFKQDYVVIKNLNASISVFDISKNGIGFISDATLPLGYYFRGRINLGDGDFFYVVIQIIRSHITDSGSNMYGAQFVGLAPFLANKVDNYEIKLNKGLIKPNLGNS</sequence>
<proteinExistence type="predicted"/>
<dbReference type="GO" id="GO:0035438">
    <property type="term" value="F:cyclic-di-GMP binding"/>
    <property type="evidence" value="ECO:0007669"/>
    <property type="project" value="InterPro"/>
</dbReference>
<evidence type="ECO:0000313" key="3">
    <source>
        <dbReference type="Proteomes" id="UP000574276"/>
    </source>
</evidence>
<dbReference type="Gene3D" id="2.40.10.220">
    <property type="entry name" value="predicted glycosyltransferase like domains"/>
    <property type="match status" value="1"/>
</dbReference>
<dbReference type="SUPFAM" id="SSF141371">
    <property type="entry name" value="PilZ domain-like"/>
    <property type="match status" value="1"/>
</dbReference>
<accession>A0A839JVY9</accession>
<evidence type="ECO:0000259" key="1">
    <source>
        <dbReference type="Pfam" id="PF07238"/>
    </source>
</evidence>
<organism evidence="2 3">
    <name type="scientific">Variimorphobacter saccharofermentans</name>
    <dbReference type="NCBI Taxonomy" id="2755051"/>
    <lineage>
        <taxon>Bacteria</taxon>
        <taxon>Bacillati</taxon>
        <taxon>Bacillota</taxon>
        <taxon>Clostridia</taxon>
        <taxon>Lachnospirales</taxon>
        <taxon>Lachnospiraceae</taxon>
        <taxon>Variimorphobacter</taxon>
    </lineage>
</organism>
<dbReference type="Pfam" id="PF07238">
    <property type="entry name" value="PilZ"/>
    <property type="match status" value="1"/>
</dbReference>
<gene>
    <name evidence="2" type="ORF">H0486_01480</name>
</gene>
<comment type="caution">
    <text evidence="2">The sequence shown here is derived from an EMBL/GenBank/DDBJ whole genome shotgun (WGS) entry which is preliminary data.</text>
</comment>
<keyword evidence="3" id="KW-1185">Reference proteome</keyword>
<name>A0A839JVY9_9FIRM</name>
<protein>
    <submittedName>
        <fullName evidence="2">PilZ domain-containing protein</fullName>
    </submittedName>
</protein>
<dbReference type="AlphaFoldDB" id="A0A839JVY9"/>
<evidence type="ECO:0000313" key="2">
    <source>
        <dbReference type="EMBL" id="MBB2181566.1"/>
    </source>
</evidence>